<organism evidence="1 2">
    <name type="scientific">Methylobacterium trifolii</name>
    <dbReference type="NCBI Taxonomy" id="1003092"/>
    <lineage>
        <taxon>Bacteria</taxon>
        <taxon>Pseudomonadati</taxon>
        <taxon>Pseudomonadota</taxon>
        <taxon>Alphaproteobacteria</taxon>
        <taxon>Hyphomicrobiales</taxon>
        <taxon>Methylobacteriaceae</taxon>
        <taxon>Methylobacterium</taxon>
    </lineage>
</organism>
<comment type="caution">
    <text evidence="1">The sequence shown here is derived from an EMBL/GenBank/DDBJ whole genome shotgun (WGS) entry which is preliminary data.</text>
</comment>
<dbReference type="Proteomes" id="UP001055057">
    <property type="component" value="Unassembled WGS sequence"/>
</dbReference>
<sequence length="83" mass="9103">MDAGFTIQRASLPRPGPVAYWLDLRAVAVEETRQGDGNRIRLRLTYQSFYAALDARTLEMPGASLARVTAKPGISRVRASRAA</sequence>
<protein>
    <submittedName>
        <fullName evidence="1">Uncharacterized protein</fullName>
    </submittedName>
</protein>
<accession>A0ABQ4U6W8</accession>
<proteinExistence type="predicted"/>
<evidence type="ECO:0000313" key="2">
    <source>
        <dbReference type="Proteomes" id="UP001055057"/>
    </source>
</evidence>
<evidence type="ECO:0000313" key="1">
    <source>
        <dbReference type="EMBL" id="GJE62541.1"/>
    </source>
</evidence>
<gene>
    <name evidence="1" type="ORF">MPOCJGCO_4674</name>
</gene>
<dbReference type="EMBL" id="BPRB01000340">
    <property type="protein sequence ID" value="GJE62541.1"/>
    <property type="molecule type" value="Genomic_DNA"/>
</dbReference>
<keyword evidence="2" id="KW-1185">Reference proteome</keyword>
<reference evidence="1" key="2">
    <citation type="submission" date="2021-08" db="EMBL/GenBank/DDBJ databases">
        <authorList>
            <person name="Tani A."/>
            <person name="Ola A."/>
            <person name="Ogura Y."/>
            <person name="Katsura K."/>
            <person name="Hayashi T."/>
        </authorList>
    </citation>
    <scope>NUCLEOTIDE SEQUENCE</scope>
    <source>
        <strain evidence="1">DSM 23632</strain>
    </source>
</reference>
<reference evidence="1" key="1">
    <citation type="journal article" date="2021" name="Front. Microbiol.">
        <title>Comprehensive Comparative Genomics and Phenotyping of Methylobacterium Species.</title>
        <authorList>
            <person name="Alessa O."/>
            <person name="Ogura Y."/>
            <person name="Fujitani Y."/>
            <person name="Takami H."/>
            <person name="Hayashi T."/>
            <person name="Sahin N."/>
            <person name="Tani A."/>
        </authorList>
    </citation>
    <scope>NUCLEOTIDE SEQUENCE</scope>
    <source>
        <strain evidence="1">DSM 23632</strain>
    </source>
</reference>
<name>A0ABQ4U6W8_9HYPH</name>